<dbReference type="GO" id="GO:0005886">
    <property type="term" value="C:plasma membrane"/>
    <property type="evidence" value="ECO:0007669"/>
    <property type="project" value="UniProtKB-SubCell"/>
</dbReference>
<sequence length="473" mass="51710">MRPLFTPFAIALLAGLHALPTTAVQPISAVGSKFFYEDGTQYFIKGVAYQLIPEDPLIDTAQCKRDIARMAELGTNAIRVYHVDPRANHDGCVNALADAGIYLFVDLETFDTSIRPDAPQWTTAQFDRYKAILDEFQKYNNTAGVFVGNEVINTREGAAATPYVLAAARDIKSYRNEKGYREIPVGYSAADIAELRPMLQDYLVCRPDPADRLDFFALNAYEWCGHSTFETSGYKILQSHAKDFPVPIFFSETGCNVARPRTFEDQAAVFGPEMSDTWSGSIIYEWIQEANHYGLITYGPPSGASPARLLVQDGFTRQGEPTPVAPDFNNLKAQWATLKPTGVALSDYVKSTASIKPASCPQPTAGGWTVDPHFPLPTLVHNFVHRPPPDLAPPPAPPRQGNELTSSSTSATASFKPGSTSHAPPVRVTSVAPSYYRGKNSVNSGSALRWRNSGFEGVSLVVCMSIAAFALWL</sequence>
<keyword evidence="12" id="KW-1185">Reference proteome</keyword>
<evidence type="ECO:0000313" key="12">
    <source>
        <dbReference type="Proteomes" id="UP000325780"/>
    </source>
</evidence>
<dbReference type="FunFam" id="3.20.20.80:FF:000038">
    <property type="entry name" value="1,3-beta-glucanosyltransferase"/>
    <property type="match status" value="1"/>
</dbReference>
<evidence type="ECO:0000256" key="7">
    <source>
        <dbReference type="ARBA" id="ARBA00023288"/>
    </source>
</evidence>
<dbReference type="Gene3D" id="3.20.20.80">
    <property type="entry name" value="Glycosidases"/>
    <property type="match status" value="1"/>
</dbReference>
<dbReference type="GO" id="GO:0042124">
    <property type="term" value="F:1,3-beta-glucanosyltransferase activity"/>
    <property type="evidence" value="ECO:0007669"/>
    <property type="project" value="TreeGrafter"/>
</dbReference>
<evidence type="ECO:0000256" key="8">
    <source>
        <dbReference type="ARBA" id="ARBA00025026"/>
    </source>
</evidence>
<evidence type="ECO:0000256" key="4">
    <source>
        <dbReference type="ARBA" id="ARBA00022729"/>
    </source>
</evidence>
<keyword evidence="9" id="KW-0336">GPI-anchor</keyword>
<feature type="signal peptide" evidence="9">
    <location>
        <begin position="1"/>
        <end position="23"/>
    </location>
</feature>
<dbReference type="EMBL" id="ML742114">
    <property type="protein sequence ID" value="KAE8149747.1"/>
    <property type="molecule type" value="Genomic_DNA"/>
</dbReference>
<dbReference type="SUPFAM" id="SSF51445">
    <property type="entry name" value="(Trans)glycosidases"/>
    <property type="match status" value="1"/>
</dbReference>
<evidence type="ECO:0000256" key="10">
    <source>
        <dbReference type="SAM" id="MobiDB-lite"/>
    </source>
</evidence>
<dbReference type="Pfam" id="PF03198">
    <property type="entry name" value="Glyco_hydro_72"/>
    <property type="match status" value="1"/>
</dbReference>
<dbReference type="OrthoDB" id="421038at2759"/>
<protein>
    <recommendedName>
        <fullName evidence="9">1,3-beta-glucanosyltransferase</fullName>
        <ecNumber evidence="9">2.4.1.-</ecNumber>
    </recommendedName>
</protein>
<name>A0A5N6TTW5_ASPAV</name>
<keyword evidence="6" id="KW-0325">Glycoprotein</keyword>
<evidence type="ECO:0000256" key="3">
    <source>
        <dbReference type="ARBA" id="ARBA00022679"/>
    </source>
</evidence>
<dbReference type="GO" id="GO:0098552">
    <property type="term" value="C:side of membrane"/>
    <property type="evidence" value="ECO:0007669"/>
    <property type="project" value="UniProtKB-KW"/>
</dbReference>
<comment type="subcellular location">
    <subcellularLocation>
        <location evidence="1 9">Cell membrane</location>
        <topology evidence="1 9">Lipid-anchor</topology>
        <topology evidence="1 9">GPI-anchor</topology>
    </subcellularLocation>
</comment>
<dbReference type="Proteomes" id="UP000325780">
    <property type="component" value="Unassembled WGS sequence"/>
</dbReference>
<evidence type="ECO:0000256" key="9">
    <source>
        <dbReference type="RuleBase" id="RU361209"/>
    </source>
</evidence>
<dbReference type="AlphaFoldDB" id="A0A5N6TTW5"/>
<feature type="region of interest" description="Disordered" evidence="10">
    <location>
        <begin position="385"/>
        <end position="426"/>
    </location>
</feature>
<keyword evidence="5" id="KW-1015">Disulfide bond</keyword>
<accession>A0A5N6TTW5</accession>
<keyword evidence="4 9" id="KW-0732">Signal</keyword>
<dbReference type="PANTHER" id="PTHR31468">
    <property type="entry name" value="1,3-BETA-GLUCANOSYLTRANSFERASE GAS1"/>
    <property type="match status" value="1"/>
</dbReference>
<feature type="compositionally biased region" description="Low complexity" evidence="10">
    <location>
        <begin position="405"/>
        <end position="414"/>
    </location>
</feature>
<keyword evidence="3 9" id="KW-0808">Transferase</keyword>
<evidence type="ECO:0000256" key="6">
    <source>
        <dbReference type="ARBA" id="ARBA00023180"/>
    </source>
</evidence>
<evidence type="ECO:0000256" key="2">
    <source>
        <dbReference type="ARBA" id="ARBA00007528"/>
    </source>
</evidence>
<dbReference type="GO" id="GO:0071970">
    <property type="term" value="P:fungal-type cell wall (1-&gt;3)-beta-D-glucan biosynthetic process"/>
    <property type="evidence" value="ECO:0007669"/>
    <property type="project" value="TreeGrafter"/>
</dbReference>
<comment type="function">
    <text evidence="8">Splits internally a 1,3-beta-glucan molecule and transfers the newly generated reducing end (the donor) to the non-reducing end of another 1,3-beta-glucan molecule (the acceptor) forming a 1,3-beta linkage, resulting in the elongation of 1,3-beta-glucan chains in the cell wall. Involved in cell wall morphogenesis.</text>
</comment>
<keyword evidence="9" id="KW-0472">Membrane</keyword>
<dbReference type="PANTHER" id="PTHR31468:SF8">
    <property type="entry name" value="1,3-BETA-GLUCANOSYLTRANSFERASE GAS2"/>
    <property type="match status" value="1"/>
</dbReference>
<proteinExistence type="inferred from homology"/>
<dbReference type="EC" id="2.4.1.-" evidence="9"/>
<reference evidence="11 12" key="1">
    <citation type="submission" date="2019-04" db="EMBL/GenBank/DDBJ databases">
        <title>Friends and foes A comparative genomics study of 23 Aspergillus species from section Flavi.</title>
        <authorList>
            <consortium name="DOE Joint Genome Institute"/>
            <person name="Kjaerbolling I."/>
            <person name="Vesth T."/>
            <person name="Frisvad J.C."/>
            <person name="Nybo J.L."/>
            <person name="Theobald S."/>
            <person name="Kildgaard S."/>
            <person name="Isbrandt T."/>
            <person name="Kuo A."/>
            <person name="Sato A."/>
            <person name="Lyhne E.K."/>
            <person name="Kogle M.E."/>
            <person name="Wiebenga A."/>
            <person name="Kun R.S."/>
            <person name="Lubbers R.J."/>
            <person name="Makela M.R."/>
            <person name="Barry K."/>
            <person name="Chovatia M."/>
            <person name="Clum A."/>
            <person name="Daum C."/>
            <person name="Haridas S."/>
            <person name="He G."/>
            <person name="LaButti K."/>
            <person name="Lipzen A."/>
            <person name="Mondo S."/>
            <person name="Riley R."/>
            <person name="Salamov A."/>
            <person name="Simmons B.A."/>
            <person name="Magnuson J.K."/>
            <person name="Henrissat B."/>
            <person name="Mortensen U.H."/>
            <person name="Larsen T.O."/>
            <person name="Devries R.P."/>
            <person name="Grigoriev I.V."/>
            <person name="Machida M."/>
            <person name="Baker S.E."/>
            <person name="Andersen M.R."/>
        </authorList>
    </citation>
    <scope>NUCLEOTIDE SEQUENCE [LARGE SCALE GENOMIC DNA]</scope>
    <source>
        <strain evidence="11 12">IBT 18842</strain>
    </source>
</reference>
<dbReference type="InterPro" id="IPR017853">
    <property type="entry name" value="GH"/>
</dbReference>
<keyword evidence="7 9" id="KW-0449">Lipoprotein</keyword>
<feature type="compositionally biased region" description="Pro residues" evidence="10">
    <location>
        <begin position="389"/>
        <end position="398"/>
    </location>
</feature>
<dbReference type="InterPro" id="IPR004886">
    <property type="entry name" value="Glucanosyltransferase"/>
</dbReference>
<evidence type="ECO:0000313" key="11">
    <source>
        <dbReference type="EMBL" id="KAE8149747.1"/>
    </source>
</evidence>
<comment type="similarity">
    <text evidence="2 9">Belongs to the glycosyl hydrolase 72 family.</text>
</comment>
<organism evidence="11 12">
    <name type="scientific">Aspergillus avenaceus</name>
    <dbReference type="NCBI Taxonomy" id="36643"/>
    <lineage>
        <taxon>Eukaryota</taxon>
        <taxon>Fungi</taxon>
        <taxon>Dikarya</taxon>
        <taxon>Ascomycota</taxon>
        <taxon>Pezizomycotina</taxon>
        <taxon>Eurotiomycetes</taxon>
        <taxon>Eurotiomycetidae</taxon>
        <taxon>Eurotiales</taxon>
        <taxon>Aspergillaceae</taxon>
        <taxon>Aspergillus</taxon>
        <taxon>Aspergillus subgen. Circumdati</taxon>
    </lineage>
</organism>
<dbReference type="GO" id="GO:0031505">
    <property type="term" value="P:fungal-type cell wall organization"/>
    <property type="evidence" value="ECO:0007669"/>
    <property type="project" value="TreeGrafter"/>
</dbReference>
<feature type="chain" id="PRO_5025097186" description="1,3-beta-glucanosyltransferase" evidence="9">
    <location>
        <begin position="24"/>
        <end position="473"/>
    </location>
</feature>
<gene>
    <name evidence="11" type="ORF">BDV25DRAFT_172698</name>
</gene>
<evidence type="ECO:0000256" key="1">
    <source>
        <dbReference type="ARBA" id="ARBA00004609"/>
    </source>
</evidence>
<evidence type="ECO:0000256" key="5">
    <source>
        <dbReference type="ARBA" id="ARBA00023157"/>
    </source>
</evidence>